<reference evidence="2" key="1">
    <citation type="submission" date="2021-03" db="EMBL/GenBank/DDBJ databases">
        <title>Sagittula salina sp. nov. strain M10.9X isolated from the marine waste.</title>
        <authorList>
            <person name="Satari L."/>
            <person name="Molina-Menor E."/>
            <person name="Vidal-Verdu A."/>
            <person name="Pascual J."/>
            <person name="Pereto J."/>
            <person name="Porcar M."/>
        </authorList>
    </citation>
    <scope>NUCLEOTIDE SEQUENCE</scope>
    <source>
        <strain evidence="2">M10.9X</strain>
    </source>
</reference>
<dbReference type="PANTHER" id="PTHR43245:SF13">
    <property type="entry name" value="UDP-D-APIOSE_UDP-D-XYLOSE SYNTHASE 2"/>
    <property type="match status" value="1"/>
</dbReference>
<dbReference type="PANTHER" id="PTHR43245">
    <property type="entry name" value="BIFUNCTIONAL POLYMYXIN RESISTANCE PROTEIN ARNA"/>
    <property type="match status" value="1"/>
</dbReference>
<evidence type="ECO:0000313" key="2">
    <source>
        <dbReference type="EMBL" id="MBP0483327.1"/>
    </source>
</evidence>
<dbReference type="SUPFAM" id="SSF51735">
    <property type="entry name" value="NAD(P)-binding Rossmann-fold domains"/>
    <property type="match status" value="1"/>
</dbReference>
<evidence type="ECO:0000259" key="1">
    <source>
        <dbReference type="Pfam" id="PF01370"/>
    </source>
</evidence>
<dbReference type="Proteomes" id="UP000675940">
    <property type="component" value="Unassembled WGS sequence"/>
</dbReference>
<accession>A0A940MSR1</accession>
<organism evidence="2 3">
    <name type="scientific">Sagittula salina</name>
    <dbReference type="NCBI Taxonomy" id="2820268"/>
    <lineage>
        <taxon>Bacteria</taxon>
        <taxon>Pseudomonadati</taxon>
        <taxon>Pseudomonadota</taxon>
        <taxon>Alphaproteobacteria</taxon>
        <taxon>Rhodobacterales</taxon>
        <taxon>Roseobacteraceae</taxon>
        <taxon>Sagittula</taxon>
    </lineage>
</organism>
<dbReference type="EMBL" id="JAGISH010000006">
    <property type="protein sequence ID" value="MBP0483327.1"/>
    <property type="molecule type" value="Genomic_DNA"/>
</dbReference>
<name>A0A940MSR1_9RHOB</name>
<keyword evidence="3" id="KW-1185">Reference proteome</keyword>
<evidence type="ECO:0000313" key="3">
    <source>
        <dbReference type="Proteomes" id="UP000675940"/>
    </source>
</evidence>
<dbReference type="InterPro" id="IPR050177">
    <property type="entry name" value="Lipid_A_modif_metabolic_enz"/>
</dbReference>
<gene>
    <name evidence="2" type="ORF">J5474_12590</name>
</gene>
<feature type="domain" description="NAD-dependent epimerase/dehydratase" evidence="1">
    <location>
        <begin position="39"/>
        <end position="158"/>
    </location>
</feature>
<proteinExistence type="predicted"/>
<dbReference type="InterPro" id="IPR001509">
    <property type="entry name" value="Epimerase_deHydtase"/>
</dbReference>
<dbReference type="CDD" id="cd08946">
    <property type="entry name" value="SDR_e"/>
    <property type="match status" value="1"/>
</dbReference>
<dbReference type="AlphaFoldDB" id="A0A940MSR1"/>
<protein>
    <submittedName>
        <fullName evidence="2">SDR family oxidoreductase</fullName>
    </submittedName>
</protein>
<dbReference type="InterPro" id="IPR036291">
    <property type="entry name" value="NAD(P)-bd_dom_sf"/>
</dbReference>
<sequence length="233" mass="24687">MTIPEIVPEAARIDPIQSVLALWGAPGRPQEHPDLAMAAMDLAQAVGAGKVVHLSSAAVYGPVGKPVGEGAPLRPSSDYGRAKVEMEERVRAWTKAHPSGPKPVILRVGNVAGADSLFTNLRTGGRITLDRFADGQGPRRSYIGPDDLSRALAGIVSNPDLHGVFNLAAPRATSMVEIALATGAEVLWRPAPPEAQQDVVLDVTRLTEELPGFHPESCAQHLVDSARRSGVWP</sequence>
<dbReference type="Gene3D" id="3.40.50.720">
    <property type="entry name" value="NAD(P)-binding Rossmann-like Domain"/>
    <property type="match status" value="1"/>
</dbReference>
<dbReference type="RefSeq" id="WP_209361260.1">
    <property type="nucleotide sequence ID" value="NZ_JAGISH010000006.1"/>
</dbReference>
<comment type="caution">
    <text evidence="2">The sequence shown here is derived from an EMBL/GenBank/DDBJ whole genome shotgun (WGS) entry which is preliminary data.</text>
</comment>
<dbReference type="Pfam" id="PF01370">
    <property type="entry name" value="Epimerase"/>
    <property type="match status" value="1"/>
</dbReference>